<sequence>MSFTIKSIKQHGMQDPRWTVRNKITQYKGLIKLYERDAKILQYDRHIAERKLKKQCYQIKKDIRKQKRVLNNAIKSDQQKHRRTLSEHHNLQLAFQGHPPLKTVDYLEYSNFKKRKELDRLHYDVKKKSEKLTEYKLELSLMDDNLIYPMKPIPEEQISQIISGKVKEAQIRQEAALEIYRTYKKILNVLRKDRIYFDTVLNQLQLDSHSQSQFLYRVTEIGQLATEYTDDRKQELIELEAVVKRDMKSRISQIQVMEEQVQAIRLTLKQLIRRESDINLPRRNAEPTKEDLHMQKALDNMMSILEKIKEFTIATTFEDIISCIHNQKNLSKKLFKMYQKKVEEKQTLIKKLEHAKHIHSKMMLANEDTNFVYQQNENALKEEIEDVNMKCNEKKEILEARLEKVNVLRSNLMHLHNLCRTVHTTKDNNKRDVLILDSGSKRNTIIYAPPPIESHTKKLLSDLELRLTNLMSGLYRFPQRSGTNVTELDIEKFYQKFISQISHHVECDTDDFHESLVIETTPRDSRIITYEQIKKESQLLCEANAPPAWMR</sequence>
<dbReference type="EMBL" id="VTPC01091187">
    <property type="protein sequence ID" value="KAF2879347.1"/>
    <property type="molecule type" value="Genomic_DNA"/>
</dbReference>
<dbReference type="PANTHER" id="PTHR46518">
    <property type="entry name" value="COILED-COIL DOMAIN-CONTAINING PROTEIN 151"/>
    <property type="match status" value="1"/>
</dbReference>
<dbReference type="OrthoDB" id="7447178at2759"/>
<gene>
    <name evidence="2" type="ORF">ILUMI_26817</name>
</gene>
<dbReference type="PANTHER" id="PTHR46518:SF1">
    <property type="entry name" value="OUTER DYNEIN ARM-DOCKING COMPLEX SUBUNIT 3"/>
    <property type="match status" value="1"/>
</dbReference>
<keyword evidence="1" id="KW-0175">Coiled coil</keyword>
<dbReference type="GO" id="GO:0036158">
    <property type="term" value="P:outer dynein arm assembly"/>
    <property type="evidence" value="ECO:0007669"/>
    <property type="project" value="InterPro"/>
</dbReference>
<organism evidence="2 3">
    <name type="scientific">Ignelater luminosus</name>
    <name type="common">Cucubano</name>
    <name type="synonym">Pyrophorus luminosus</name>
    <dbReference type="NCBI Taxonomy" id="2038154"/>
    <lineage>
        <taxon>Eukaryota</taxon>
        <taxon>Metazoa</taxon>
        <taxon>Ecdysozoa</taxon>
        <taxon>Arthropoda</taxon>
        <taxon>Hexapoda</taxon>
        <taxon>Insecta</taxon>
        <taxon>Pterygota</taxon>
        <taxon>Neoptera</taxon>
        <taxon>Endopterygota</taxon>
        <taxon>Coleoptera</taxon>
        <taxon>Polyphaga</taxon>
        <taxon>Elateriformia</taxon>
        <taxon>Elateroidea</taxon>
        <taxon>Elateridae</taxon>
        <taxon>Agrypninae</taxon>
        <taxon>Pyrophorini</taxon>
        <taxon>Ignelater</taxon>
    </lineage>
</organism>
<feature type="coiled-coil region" evidence="1">
    <location>
        <begin position="335"/>
        <end position="401"/>
    </location>
</feature>
<name>A0A8K0C5W3_IGNLU</name>
<dbReference type="GO" id="GO:0035253">
    <property type="term" value="C:ciliary rootlet"/>
    <property type="evidence" value="ECO:0007669"/>
    <property type="project" value="TreeGrafter"/>
</dbReference>
<accession>A0A8K0C5W3</accession>
<dbReference type="GO" id="GO:0036064">
    <property type="term" value="C:ciliary basal body"/>
    <property type="evidence" value="ECO:0007669"/>
    <property type="project" value="TreeGrafter"/>
</dbReference>
<dbReference type="GO" id="GO:0003341">
    <property type="term" value="P:cilium movement"/>
    <property type="evidence" value="ECO:0007669"/>
    <property type="project" value="InterPro"/>
</dbReference>
<proteinExistence type="predicted"/>
<dbReference type="AlphaFoldDB" id="A0A8K0C5W3"/>
<evidence type="ECO:0000256" key="1">
    <source>
        <dbReference type="SAM" id="Coils"/>
    </source>
</evidence>
<protein>
    <submittedName>
        <fullName evidence="2">Uncharacterized protein</fullName>
    </submittedName>
</protein>
<keyword evidence="3" id="KW-1185">Reference proteome</keyword>
<evidence type="ECO:0000313" key="3">
    <source>
        <dbReference type="Proteomes" id="UP000801492"/>
    </source>
</evidence>
<dbReference type="GO" id="GO:0097542">
    <property type="term" value="C:ciliary tip"/>
    <property type="evidence" value="ECO:0007669"/>
    <property type="project" value="TreeGrafter"/>
</dbReference>
<reference evidence="2" key="1">
    <citation type="submission" date="2019-08" db="EMBL/GenBank/DDBJ databases">
        <title>The genome of the North American firefly Photinus pyralis.</title>
        <authorList>
            <consortium name="Photinus pyralis genome working group"/>
            <person name="Fallon T.R."/>
            <person name="Sander Lower S.E."/>
            <person name="Weng J.-K."/>
        </authorList>
    </citation>
    <scope>NUCLEOTIDE SEQUENCE</scope>
    <source>
        <strain evidence="2">TRF0915ILg1</strain>
        <tissue evidence="2">Whole body</tissue>
    </source>
</reference>
<comment type="caution">
    <text evidence="2">The sequence shown here is derived from an EMBL/GenBank/DDBJ whole genome shotgun (WGS) entry which is preliminary data.</text>
</comment>
<dbReference type="InterPro" id="IPR033192">
    <property type="entry name" value="ODAD3"/>
</dbReference>
<dbReference type="Proteomes" id="UP000801492">
    <property type="component" value="Unassembled WGS sequence"/>
</dbReference>
<evidence type="ECO:0000313" key="2">
    <source>
        <dbReference type="EMBL" id="KAF2879347.1"/>
    </source>
</evidence>